<keyword evidence="2" id="KW-1185">Reference proteome</keyword>
<sequence length="115" mass="13241">MPKRQKVKTEDQDSSSILSGRTVYIVTEIYSPYKEDVDDDSISTHVCSDHEEAKKLMRQLARQLYEDNELNEGSKPFFYEGDNSILFGEDEDYGATYRRGWGLIKVEKAVIDGHL</sequence>
<organism evidence="1 2">
    <name type="scientific">Apophysomyces ossiformis</name>
    <dbReference type="NCBI Taxonomy" id="679940"/>
    <lineage>
        <taxon>Eukaryota</taxon>
        <taxon>Fungi</taxon>
        <taxon>Fungi incertae sedis</taxon>
        <taxon>Mucoromycota</taxon>
        <taxon>Mucoromycotina</taxon>
        <taxon>Mucoromycetes</taxon>
        <taxon>Mucorales</taxon>
        <taxon>Mucorineae</taxon>
        <taxon>Mucoraceae</taxon>
        <taxon>Apophysomyces</taxon>
    </lineage>
</organism>
<dbReference type="Proteomes" id="UP000605846">
    <property type="component" value="Unassembled WGS sequence"/>
</dbReference>
<reference evidence="1" key="1">
    <citation type="submission" date="2020-01" db="EMBL/GenBank/DDBJ databases">
        <title>Genome Sequencing of Three Apophysomyces-Like Fungal Strains Confirms a Novel Fungal Genus in the Mucoromycota with divergent Burkholderia-like Endosymbiotic Bacteria.</title>
        <authorList>
            <person name="Stajich J.E."/>
            <person name="Macias A.M."/>
            <person name="Carter-House D."/>
            <person name="Lovett B."/>
            <person name="Kasson L.R."/>
            <person name="Berry K."/>
            <person name="Grigoriev I."/>
            <person name="Chang Y."/>
            <person name="Spatafora J."/>
            <person name="Kasson M.T."/>
        </authorList>
    </citation>
    <scope>NUCLEOTIDE SEQUENCE</scope>
    <source>
        <strain evidence="1">NRRL A-21654</strain>
    </source>
</reference>
<proteinExistence type="predicted"/>
<comment type="caution">
    <text evidence="1">The sequence shown here is derived from an EMBL/GenBank/DDBJ whole genome shotgun (WGS) entry which is preliminary data.</text>
</comment>
<evidence type="ECO:0000313" key="2">
    <source>
        <dbReference type="Proteomes" id="UP000605846"/>
    </source>
</evidence>
<evidence type="ECO:0000313" key="1">
    <source>
        <dbReference type="EMBL" id="KAF7721780.1"/>
    </source>
</evidence>
<protein>
    <submittedName>
        <fullName evidence="1">Uncharacterized protein</fullName>
    </submittedName>
</protein>
<accession>A0A8H7BLL9</accession>
<gene>
    <name evidence="1" type="ORF">EC973_004132</name>
</gene>
<dbReference type="AlphaFoldDB" id="A0A8H7BLL9"/>
<dbReference type="EMBL" id="JABAYA010000235">
    <property type="protein sequence ID" value="KAF7721780.1"/>
    <property type="molecule type" value="Genomic_DNA"/>
</dbReference>
<name>A0A8H7BLL9_9FUNG</name>